<keyword evidence="1" id="KW-0472">Membrane</keyword>
<feature type="transmembrane region" description="Helical" evidence="1">
    <location>
        <begin position="16"/>
        <end position="33"/>
    </location>
</feature>
<dbReference type="InterPro" id="IPR052529">
    <property type="entry name" value="Bact_Transport_Assoc"/>
</dbReference>
<feature type="transmembrane region" description="Helical" evidence="1">
    <location>
        <begin position="245"/>
        <end position="265"/>
    </location>
</feature>
<sequence>MLILLYNIYLSKNNKNILLFEFLWFILDWKYLMKTKRSYEMNTNRITLIDELRGFSLLGILLANLLIFQYGIFGKDEIAFFDLPKWDITGYYFTKIFIESSFMPIFAFIFGYALILMADKLQDKQLPIKRYFFRRFIALMIFGFLHTYFIWEGDILLTYGSIGIILLMFLKRKPKTLLVWFIIFSSIIVLLGIGGTEEEAGILYSEETITTFLQESTAIYQTGSYSEIRDHRMNDTPFELGEMELMIILIMAPLMILPMFLIGMYAAHRKWLEQPKYFKRLAILLVPIGLLFKIAPYFITFYDFSMLGGNVLALGYVFLFAHLYEKFRASRFMAAFEQFGKLSLTNYILMSVIFTLIFYAYGLGLFAKVGIWLAVFIAIIVYTLQVIFSNLYLKHFKQGPLEWIIRVIVYWNFKSKPKMKKVQEVDNAI</sequence>
<keyword evidence="1" id="KW-0812">Transmembrane</keyword>
<feature type="transmembrane region" description="Helical" evidence="1">
    <location>
        <begin position="131"/>
        <end position="149"/>
    </location>
</feature>
<feature type="transmembrane region" description="Helical" evidence="1">
    <location>
        <begin position="155"/>
        <end position="170"/>
    </location>
</feature>
<comment type="caution">
    <text evidence="3">The sequence shown here is derived from an EMBL/GenBank/DDBJ whole genome shotgun (WGS) entry which is preliminary data.</text>
</comment>
<evidence type="ECO:0000256" key="1">
    <source>
        <dbReference type="SAM" id="Phobius"/>
    </source>
</evidence>
<name>A0A7C8KTA1_9BACI</name>
<dbReference type="EMBL" id="WEID01000085">
    <property type="protein sequence ID" value="KAB8128079.1"/>
    <property type="molecule type" value="Genomic_DNA"/>
</dbReference>
<feature type="transmembrane region" description="Helical" evidence="1">
    <location>
        <begin position="54"/>
        <end position="72"/>
    </location>
</feature>
<evidence type="ECO:0000313" key="4">
    <source>
        <dbReference type="Proteomes" id="UP000480246"/>
    </source>
</evidence>
<dbReference type="InterPro" id="IPR007349">
    <property type="entry name" value="DUF418"/>
</dbReference>
<feature type="transmembrane region" description="Helical" evidence="1">
    <location>
        <begin position="92"/>
        <end position="119"/>
    </location>
</feature>
<organism evidence="3 4">
    <name type="scientific">Gracilibacillus oryzae</name>
    <dbReference type="NCBI Taxonomy" id="1672701"/>
    <lineage>
        <taxon>Bacteria</taxon>
        <taxon>Bacillati</taxon>
        <taxon>Bacillota</taxon>
        <taxon>Bacilli</taxon>
        <taxon>Bacillales</taxon>
        <taxon>Bacillaceae</taxon>
        <taxon>Gracilibacillus</taxon>
    </lineage>
</organism>
<dbReference type="OrthoDB" id="9807744at2"/>
<feature type="transmembrane region" description="Helical" evidence="1">
    <location>
        <begin position="344"/>
        <end position="363"/>
    </location>
</feature>
<reference evidence="3 4" key="1">
    <citation type="submission" date="2019-10" db="EMBL/GenBank/DDBJ databases">
        <title>Gracilibacillus sp. nov. isolated from rice seeds.</title>
        <authorList>
            <person name="He S."/>
        </authorList>
    </citation>
    <scope>NUCLEOTIDE SEQUENCE [LARGE SCALE GENOMIC DNA]</scope>
    <source>
        <strain evidence="3 4">TD8</strain>
    </source>
</reference>
<evidence type="ECO:0000259" key="2">
    <source>
        <dbReference type="Pfam" id="PF04235"/>
    </source>
</evidence>
<feature type="transmembrane region" description="Helical" evidence="1">
    <location>
        <begin position="177"/>
        <end position="195"/>
    </location>
</feature>
<keyword evidence="1" id="KW-1133">Transmembrane helix</keyword>
<dbReference type="PANTHER" id="PTHR30590">
    <property type="entry name" value="INNER MEMBRANE PROTEIN"/>
    <property type="match status" value="1"/>
</dbReference>
<feature type="domain" description="DUF418" evidence="2">
    <location>
        <begin position="273"/>
        <end position="411"/>
    </location>
</feature>
<feature type="transmembrane region" description="Helical" evidence="1">
    <location>
        <begin position="277"/>
        <end position="299"/>
    </location>
</feature>
<feature type="transmembrane region" description="Helical" evidence="1">
    <location>
        <begin position="305"/>
        <end position="324"/>
    </location>
</feature>
<feature type="transmembrane region" description="Helical" evidence="1">
    <location>
        <begin position="369"/>
        <end position="393"/>
    </location>
</feature>
<dbReference type="Pfam" id="PF04235">
    <property type="entry name" value="DUF418"/>
    <property type="match status" value="1"/>
</dbReference>
<dbReference type="PANTHER" id="PTHR30590:SF2">
    <property type="entry name" value="INNER MEMBRANE PROTEIN"/>
    <property type="match status" value="1"/>
</dbReference>
<accession>A0A7C8KTA1</accession>
<gene>
    <name evidence="3" type="ORF">F9U64_16805</name>
</gene>
<keyword evidence="4" id="KW-1185">Reference proteome</keyword>
<dbReference type="Proteomes" id="UP000480246">
    <property type="component" value="Unassembled WGS sequence"/>
</dbReference>
<dbReference type="AlphaFoldDB" id="A0A7C8KTA1"/>
<protein>
    <submittedName>
        <fullName evidence="3">DUF418 domain-containing protein</fullName>
    </submittedName>
</protein>
<proteinExistence type="predicted"/>
<evidence type="ECO:0000313" key="3">
    <source>
        <dbReference type="EMBL" id="KAB8128079.1"/>
    </source>
</evidence>